<evidence type="ECO:0000313" key="1">
    <source>
        <dbReference type="EMBL" id="EEX77007.1"/>
    </source>
</evidence>
<dbReference type="Proteomes" id="UP000003505">
    <property type="component" value="Unassembled WGS sequence"/>
</dbReference>
<dbReference type="AlphaFoldDB" id="C9LVW6"/>
<sequence>MPVSAGEAAQVTQTESAISKTQRILFIQNTSQNETIKTLYAL</sequence>
<evidence type="ECO:0000313" key="2">
    <source>
        <dbReference type="Proteomes" id="UP000003505"/>
    </source>
</evidence>
<proteinExistence type="predicted"/>
<name>C9LVW6_SELS3</name>
<organism evidence="1 2">
    <name type="scientific">Selenomonas sputigena (strain ATCC 35185 / DSM 20758 / CCUG 44933 / VPI D19B-28)</name>
    <dbReference type="NCBI Taxonomy" id="546271"/>
    <lineage>
        <taxon>Bacteria</taxon>
        <taxon>Bacillati</taxon>
        <taxon>Bacillota</taxon>
        <taxon>Negativicutes</taxon>
        <taxon>Selenomonadales</taxon>
        <taxon>Selenomonadaceae</taxon>
        <taxon>Selenomonas</taxon>
    </lineage>
</organism>
<dbReference type="EMBL" id="ACKP02000032">
    <property type="protein sequence ID" value="EEX77007.1"/>
    <property type="molecule type" value="Genomic_DNA"/>
</dbReference>
<gene>
    <name evidence="1" type="ORF">SELSPUOL_01612</name>
</gene>
<comment type="caution">
    <text evidence="1">The sequence shown here is derived from an EMBL/GenBank/DDBJ whole genome shotgun (WGS) entry which is preliminary data.</text>
</comment>
<accession>C9LVW6</accession>
<protein>
    <submittedName>
        <fullName evidence="1">Uncharacterized protein</fullName>
    </submittedName>
</protein>
<reference evidence="1 2" key="1">
    <citation type="submission" date="2009-09" db="EMBL/GenBank/DDBJ databases">
        <authorList>
            <person name="Weinstock G."/>
            <person name="Sodergren E."/>
            <person name="Clifton S."/>
            <person name="Fulton L."/>
            <person name="Fulton B."/>
            <person name="Courtney L."/>
            <person name="Fronick C."/>
            <person name="Harrison M."/>
            <person name="Strong C."/>
            <person name="Farmer C."/>
            <person name="Delahaunty K."/>
            <person name="Markovic C."/>
            <person name="Hall O."/>
            <person name="Minx P."/>
            <person name="Tomlinson C."/>
            <person name="Mitreva M."/>
            <person name="Nelson J."/>
            <person name="Hou S."/>
            <person name="Wollam A."/>
            <person name="Pepin K.H."/>
            <person name="Johnson M."/>
            <person name="Bhonagiri V."/>
            <person name="Nash W.E."/>
            <person name="Warren W."/>
            <person name="Chinwalla A."/>
            <person name="Mardis E.R."/>
            <person name="Wilson R.K."/>
        </authorList>
    </citation>
    <scope>NUCLEOTIDE SEQUENCE [LARGE SCALE GENOMIC DNA]</scope>
    <source>
        <strain evidence="2">ATCC 35185 / DSM 20758 / VPI D19B-28</strain>
    </source>
</reference>